<comment type="caution">
    <text evidence="1">The sequence shown here is derived from an EMBL/GenBank/DDBJ whole genome shotgun (WGS) entry which is preliminary data.</text>
</comment>
<dbReference type="EMBL" id="JAUFRC010000001">
    <property type="protein sequence ID" value="MDN3710975.1"/>
    <property type="molecule type" value="Genomic_DNA"/>
</dbReference>
<keyword evidence="2" id="KW-1185">Reference proteome</keyword>
<sequence>MPRDLAQQLAASLMPEARAGGQGMPAEIEITRVFSAKETLFKALYPQVRAIKEFSAARAIWNGDALSLALTEPWAEALPEGSFSRSSKGWRRVSSSRFCRALRRMPLRHSGAGPGTLL</sequence>
<gene>
    <name evidence="1" type="ORF">QWZ10_02545</name>
</gene>
<name>A0ABT8D2I3_9RHOB</name>
<evidence type="ECO:0008006" key="3">
    <source>
        <dbReference type="Google" id="ProtNLM"/>
    </source>
</evidence>
<protein>
    <recommendedName>
        <fullName evidence="3">Enterobactin synthase component D</fullName>
    </recommendedName>
</protein>
<dbReference type="Proteomes" id="UP001243846">
    <property type="component" value="Unassembled WGS sequence"/>
</dbReference>
<evidence type="ECO:0000313" key="1">
    <source>
        <dbReference type="EMBL" id="MDN3710975.1"/>
    </source>
</evidence>
<reference evidence="2" key="1">
    <citation type="journal article" date="2019" name="Int. J. Syst. Evol. Microbiol.">
        <title>The Global Catalogue of Microorganisms (GCM) 10K type strain sequencing project: providing services to taxonomists for standard genome sequencing and annotation.</title>
        <authorList>
            <consortium name="The Broad Institute Genomics Platform"/>
            <consortium name="The Broad Institute Genome Sequencing Center for Infectious Disease"/>
            <person name="Wu L."/>
            <person name="Ma J."/>
        </authorList>
    </citation>
    <scope>NUCLEOTIDE SEQUENCE [LARGE SCALE GENOMIC DNA]</scope>
    <source>
        <strain evidence="2">CECT 8482</strain>
    </source>
</reference>
<evidence type="ECO:0000313" key="2">
    <source>
        <dbReference type="Proteomes" id="UP001243846"/>
    </source>
</evidence>
<accession>A0ABT8D2I3</accession>
<proteinExistence type="predicted"/>
<organism evidence="1 2">
    <name type="scientific">Paracoccus cavernae</name>
    <dbReference type="NCBI Taxonomy" id="1571207"/>
    <lineage>
        <taxon>Bacteria</taxon>
        <taxon>Pseudomonadati</taxon>
        <taxon>Pseudomonadota</taxon>
        <taxon>Alphaproteobacteria</taxon>
        <taxon>Rhodobacterales</taxon>
        <taxon>Paracoccaceae</taxon>
        <taxon>Paracoccus</taxon>
    </lineage>
</organism>